<dbReference type="InterPro" id="IPR008807">
    <property type="entry name" value="ROS_MUCR"/>
</dbReference>
<reference evidence="3 4" key="1">
    <citation type="journal article" date="2014" name="Nature">
        <title>An environmental bacterial taxon with a large and distinct metabolic repertoire.</title>
        <authorList>
            <person name="Wilson M.C."/>
            <person name="Mori T."/>
            <person name="Ruckert C."/>
            <person name="Uria A.R."/>
            <person name="Helf M.J."/>
            <person name="Takada K."/>
            <person name="Gernert C."/>
            <person name="Steffens U.A."/>
            <person name="Heycke N."/>
            <person name="Schmitt S."/>
            <person name="Rinke C."/>
            <person name="Helfrich E.J."/>
            <person name="Brachmann A.O."/>
            <person name="Gurgui C."/>
            <person name="Wakimoto T."/>
            <person name="Kracht M."/>
            <person name="Crusemann M."/>
            <person name="Hentschel U."/>
            <person name="Abe I."/>
            <person name="Matsunaga S."/>
            <person name="Kalinowski J."/>
            <person name="Takeyama H."/>
            <person name="Piel J."/>
        </authorList>
    </citation>
    <scope>NUCLEOTIDE SEQUENCE [LARGE SCALE GENOMIC DNA]</scope>
    <source>
        <strain evidence="4">TSY2</strain>
    </source>
</reference>
<evidence type="ECO:0000313" key="4">
    <source>
        <dbReference type="Proteomes" id="UP000019140"/>
    </source>
</evidence>
<dbReference type="InterPro" id="IPR041920">
    <property type="entry name" value="ROS/MUCR_sf"/>
</dbReference>
<comment type="similarity">
    <text evidence="1">Belongs to the ros/MucR family.</text>
</comment>
<feature type="region of interest" description="Disordered" evidence="2">
    <location>
        <begin position="32"/>
        <end position="84"/>
    </location>
</feature>
<dbReference type="HOGENOM" id="CLU_2532585_0_0_7"/>
<feature type="compositionally biased region" description="Basic residues" evidence="2">
    <location>
        <begin position="69"/>
        <end position="78"/>
    </location>
</feature>
<protein>
    <recommendedName>
        <fullName evidence="5">Transcriptional regulator</fullName>
    </recommendedName>
</protein>
<dbReference type="GO" id="GO:0008270">
    <property type="term" value="F:zinc ion binding"/>
    <property type="evidence" value="ECO:0007669"/>
    <property type="project" value="InterPro"/>
</dbReference>
<dbReference type="AlphaFoldDB" id="W4LRE0"/>
<evidence type="ECO:0008006" key="5">
    <source>
        <dbReference type="Google" id="ProtNLM"/>
    </source>
</evidence>
<name>W4LRE0_9BACT</name>
<dbReference type="EMBL" id="AZHX01001717">
    <property type="protein sequence ID" value="ETX00553.1"/>
    <property type="molecule type" value="Genomic_DNA"/>
</dbReference>
<organism evidence="3 4">
    <name type="scientific">Candidatus Entotheonella gemina</name>
    <dbReference type="NCBI Taxonomy" id="1429439"/>
    <lineage>
        <taxon>Bacteria</taxon>
        <taxon>Pseudomonadati</taxon>
        <taxon>Nitrospinota/Tectimicrobiota group</taxon>
        <taxon>Candidatus Tectimicrobiota</taxon>
        <taxon>Candidatus Entotheonellia</taxon>
        <taxon>Candidatus Entotheonellales</taxon>
        <taxon>Candidatus Entotheonellaceae</taxon>
        <taxon>Candidatus Entotheonella</taxon>
    </lineage>
</organism>
<dbReference type="GO" id="GO:0006355">
    <property type="term" value="P:regulation of DNA-templated transcription"/>
    <property type="evidence" value="ECO:0007669"/>
    <property type="project" value="InterPro"/>
</dbReference>
<feature type="compositionally biased region" description="Polar residues" evidence="2">
    <location>
        <begin position="38"/>
        <end position="48"/>
    </location>
</feature>
<dbReference type="Gene3D" id="1.10.10.1550">
    <property type="entry name" value="ROS/MUCR transcriptional regulator protein"/>
    <property type="match status" value="1"/>
</dbReference>
<evidence type="ECO:0000313" key="3">
    <source>
        <dbReference type="EMBL" id="ETX00553.1"/>
    </source>
</evidence>
<evidence type="ECO:0000256" key="2">
    <source>
        <dbReference type="SAM" id="MobiDB-lite"/>
    </source>
</evidence>
<proteinExistence type="inferred from homology"/>
<dbReference type="Proteomes" id="UP000019140">
    <property type="component" value="Unassembled WGS sequence"/>
</dbReference>
<comment type="caution">
    <text evidence="3">The sequence shown here is derived from an EMBL/GenBank/DDBJ whole genome shotgun (WGS) entry which is preliminary data.</text>
</comment>
<dbReference type="Pfam" id="PF05443">
    <property type="entry name" value="ROS_MUCR"/>
    <property type="match status" value="1"/>
</dbReference>
<evidence type="ECO:0000256" key="1">
    <source>
        <dbReference type="ARBA" id="ARBA00007031"/>
    </source>
</evidence>
<keyword evidence="4" id="KW-1185">Reference proteome</keyword>
<feature type="non-terminal residue" evidence="3">
    <location>
        <position position="1"/>
    </location>
</feature>
<dbReference type="GO" id="GO:0003677">
    <property type="term" value="F:DNA binding"/>
    <property type="evidence" value="ECO:0007669"/>
    <property type="project" value="InterPro"/>
</dbReference>
<accession>W4LRE0</accession>
<gene>
    <name evidence="3" type="ORF">ETSY2_38870</name>
</gene>
<sequence>KHAVTCLECGNTFRQLSSRHLRMHDLDSRSYRRKYGIPNSQPLSSRSATARRRELAQQIRPWEQAASKRATKRRKPAVRRAASL</sequence>